<comment type="caution">
    <text evidence="1">The sequence shown here is derived from an EMBL/GenBank/DDBJ whole genome shotgun (WGS) entry which is preliminary data.</text>
</comment>
<reference evidence="1" key="1">
    <citation type="submission" date="2022-08" db="EMBL/GenBank/DDBJ databases">
        <title>Genome Sequence of Fusarium decemcellulare.</title>
        <authorList>
            <person name="Buettner E."/>
        </authorList>
    </citation>
    <scope>NUCLEOTIDE SEQUENCE</scope>
    <source>
        <strain evidence="1">Babe19</strain>
    </source>
</reference>
<protein>
    <submittedName>
        <fullName evidence="1">Uncharacterized protein</fullName>
    </submittedName>
</protein>
<dbReference type="Proteomes" id="UP001148629">
    <property type="component" value="Unassembled WGS sequence"/>
</dbReference>
<name>A0ACC1RLB2_9HYPO</name>
<accession>A0ACC1RLB2</accession>
<evidence type="ECO:0000313" key="2">
    <source>
        <dbReference type="Proteomes" id="UP001148629"/>
    </source>
</evidence>
<dbReference type="EMBL" id="JANRMS010002914">
    <property type="protein sequence ID" value="KAJ3520380.1"/>
    <property type="molecule type" value="Genomic_DNA"/>
</dbReference>
<organism evidence="1 2">
    <name type="scientific">Fusarium decemcellulare</name>
    <dbReference type="NCBI Taxonomy" id="57161"/>
    <lineage>
        <taxon>Eukaryota</taxon>
        <taxon>Fungi</taxon>
        <taxon>Dikarya</taxon>
        <taxon>Ascomycota</taxon>
        <taxon>Pezizomycotina</taxon>
        <taxon>Sordariomycetes</taxon>
        <taxon>Hypocreomycetidae</taxon>
        <taxon>Hypocreales</taxon>
        <taxon>Nectriaceae</taxon>
        <taxon>Fusarium</taxon>
        <taxon>Fusarium decemcellulare species complex</taxon>
    </lineage>
</organism>
<sequence length="434" mass="48594">MPLCLTCHSLDLSAGSPERVWSETLEVIQKRASLGCDFCCLVLGVALDHAIKLTQSSNFEDLDDYVFGVHLSLLGNGNSASKPLYNRLLVAVTRDIGSGTLKQYRVVSSQMNHDHEICIVADPDSPAYQSGLIGGRWLGMDITAPEYIKAISEWVQTCISSHEGCCQAISDGAIFDPFLANLPTRCIEVTATGAHLKETLGEAGSYVTLSHRWNSETEIVKTTPFNYQERISGADLGSLSKNFDAAITIVRKMRIKYLWIDSICIVQARDDWDQEKWRMGQYYQHALFTISAIGNGAQQLPGSSFLGTQSPRSLVRLPFKQGGVQKGSVYFYKRDQNADRLFHIDVNNSELNSRGWVFQERLLSKRIIYFTHRESFLECSSQIPRSFCNDMVKRSPLQLDRDLAKLTLNPWLNKTGKAPNDSEHDSPLNVWVTA</sequence>
<keyword evidence="2" id="KW-1185">Reference proteome</keyword>
<proteinExistence type="predicted"/>
<gene>
    <name evidence="1" type="ORF">NM208_g13727</name>
</gene>
<evidence type="ECO:0000313" key="1">
    <source>
        <dbReference type="EMBL" id="KAJ3520380.1"/>
    </source>
</evidence>